<dbReference type="AlphaFoldDB" id="A0A6L5YRY0"/>
<comment type="caution">
    <text evidence="1">The sequence shown here is derived from an EMBL/GenBank/DDBJ whole genome shotgun (WGS) entry which is preliminary data.</text>
</comment>
<evidence type="ECO:0000313" key="1">
    <source>
        <dbReference type="EMBL" id="MST75125.1"/>
    </source>
</evidence>
<accession>A0A6L5YRY0</accession>
<evidence type="ECO:0000313" key="2">
    <source>
        <dbReference type="Proteomes" id="UP000474024"/>
    </source>
</evidence>
<protein>
    <submittedName>
        <fullName evidence="1">Uncharacterized protein</fullName>
    </submittedName>
</protein>
<dbReference type="RefSeq" id="WP_154430091.1">
    <property type="nucleotide sequence ID" value="NZ_VUNI01000014.1"/>
</dbReference>
<gene>
    <name evidence="1" type="ORF">FYJ75_08810</name>
</gene>
<sequence>MNLAAVNEATKEMNNTDHVFTENEKNFVVHFAFACGDMDETVALIGALSRAKNEDETKQLMKDYGDKLEKKPSWVEQVENLLIALEMYRTEEERAVNRLAEILNAYGIDVSEDEIRTTETEVLKTTVREKVEVR</sequence>
<dbReference type="EMBL" id="VUNI01000014">
    <property type="protein sequence ID" value="MST75125.1"/>
    <property type="molecule type" value="Genomic_DNA"/>
</dbReference>
<dbReference type="Proteomes" id="UP000474024">
    <property type="component" value="Unassembled WGS sequence"/>
</dbReference>
<keyword evidence="2" id="KW-1185">Reference proteome</keyword>
<name>A0A6L5YRY0_9FIRM</name>
<organism evidence="1 2">
    <name type="scientific">Roseburia porci</name>
    <dbReference type="NCBI Taxonomy" id="2605790"/>
    <lineage>
        <taxon>Bacteria</taxon>
        <taxon>Bacillati</taxon>
        <taxon>Bacillota</taxon>
        <taxon>Clostridia</taxon>
        <taxon>Lachnospirales</taxon>
        <taxon>Lachnospiraceae</taxon>
        <taxon>Roseburia</taxon>
    </lineage>
</organism>
<proteinExistence type="predicted"/>
<reference evidence="1 2" key="1">
    <citation type="submission" date="2019-08" db="EMBL/GenBank/DDBJ databases">
        <title>In-depth cultivation of the pig gut microbiome towards novel bacterial diversity and tailored functional studies.</title>
        <authorList>
            <person name="Wylensek D."/>
            <person name="Hitch T.C.A."/>
            <person name="Clavel T."/>
        </authorList>
    </citation>
    <scope>NUCLEOTIDE SEQUENCE [LARGE SCALE GENOMIC DNA]</scope>
    <source>
        <strain evidence="1 2">MUC/MUC-530-WT-4D</strain>
    </source>
</reference>